<dbReference type="EMBL" id="NSIT01000063">
    <property type="protein sequence ID" value="PJE79532.1"/>
    <property type="molecule type" value="Genomic_DNA"/>
</dbReference>
<keyword evidence="4" id="KW-0720">Serine protease</keyword>
<dbReference type="InterPro" id="IPR002142">
    <property type="entry name" value="Peptidase_S49"/>
</dbReference>
<dbReference type="AlphaFoldDB" id="A0A2H9T8I2"/>
<accession>A0A2H9T8I2</accession>
<dbReference type="Pfam" id="PF01343">
    <property type="entry name" value="Peptidase_S49"/>
    <property type="match status" value="1"/>
</dbReference>
<keyword evidence="3 7" id="KW-0378">Hydrolase</keyword>
<sequence length="327" mass="35617">MDPWKVEDSSSASGEDQKAWHLLEKIALSSIKEQRRARRWGIFFKSMTLLLMFTLAGLIYQSAKINMSMTTKSDTFTALVDLKGVISDGGEASADKVIAGLQAAFEEKGTKGVILRINSPGGSPVQAGYIYDEIRRLRTLHPSIPLYATISDIGASGGYYVAAAADGIYADKASLVGSIGVISSGFGFVDAMKKLGITRRTYTSGTHKDFMDPFQPMDKEAMKHWQASLETVHQQFIDSVKEGRGDKLTDNPELFSGMVWNGEKAHKLGLIDGLGSSDFVAREIIGAESIVDFTPKDKTLERFAREFGVSFSGAMTNVLGLGDFSLR</sequence>
<organism evidence="7">
    <name type="scientific">invertebrate metagenome</name>
    <dbReference type="NCBI Taxonomy" id="1711999"/>
    <lineage>
        <taxon>unclassified sequences</taxon>
        <taxon>metagenomes</taxon>
        <taxon>organismal metagenomes</taxon>
    </lineage>
</organism>
<name>A0A2H9T8I2_9ZZZZ</name>
<evidence type="ECO:0000256" key="2">
    <source>
        <dbReference type="ARBA" id="ARBA00022670"/>
    </source>
</evidence>
<keyword evidence="2" id="KW-0645">Protease</keyword>
<evidence type="ECO:0000256" key="1">
    <source>
        <dbReference type="ARBA" id="ARBA00008683"/>
    </source>
</evidence>
<keyword evidence="5" id="KW-1133">Transmembrane helix</keyword>
<gene>
    <name evidence="7" type="primary">sppA</name>
    <name evidence="7" type="ORF">CI610_01508</name>
</gene>
<dbReference type="PANTHER" id="PTHR42987">
    <property type="entry name" value="PEPTIDASE S49"/>
    <property type="match status" value="1"/>
</dbReference>
<dbReference type="GO" id="GO:0006508">
    <property type="term" value="P:proteolysis"/>
    <property type="evidence" value="ECO:0007669"/>
    <property type="project" value="UniProtKB-KW"/>
</dbReference>
<dbReference type="InterPro" id="IPR047272">
    <property type="entry name" value="S49_SppA_C"/>
</dbReference>
<evidence type="ECO:0000256" key="4">
    <source>
        <dbReference type="ARBA" id="ARBA00022825"/>
    </source>
</evidence>
<dbReference type="SUPFAM" id="SSF52096">
    <property type="entry name" value="ClpP/crotonase"/>
    <property type="match status" value="1"/>
</dbReference>
<feature type="transmembrane region" description="Helical" evidence="5">
    <location>
        <begin position="42"/>
        <end position="60"/>
    </location>
</feature>
<evidence type="ECO:0000256" key="3">
    <source>
        <dbReference type="ARBA" id="ARBA00022801"/>
    </source>
</evidence>
<keyword evidence="5" id="KW-0812">Transmembrane</keyword>
<keyword evidence="5" id="KW-0472">Membrane</keyword>
<evidence type="ECO:0000256" key="5">
    <source>
        <dbReference type="SAM" id="Phobius"/>
    </source>
</evidence>
<dbReference type="Gene3D" id="6.20.330.10">
    <property type="match status" value="1"/>
</dbReference>
<dbReference type="CDD" id="cd07023">
    <property type="entry name" value="S49_Sppa_N_C"/>
    <property type="match status" value="1"/>
</dbReference>
<dbReference type="GO" id="GO:0008236">
    <property type="term" value="F:serine-type peptidase activity"/>
    <property type="evidence" value="ECO:0007669"/>
    <property type="project" value="UniProtKB-KW"/>
</dbReference>
<protein>
    <submittedName>
        <fullName evidence="7">Putative signal peptide peptidase SppA</fullName>
        <ecNumber evidence="7">3.4.21.-</ecNumber>
    </submittedName>
</protein>
<proteinExistence type="inferred from homology"/>
<dbReference type="Gene3D" id="3.90.226.10">
    <property type="entry name" value="2-enoyl-CoA Hydratase, Chain A, domain 1"/>
    <property type="match status" value="1"/>
</dbReference>
<dbReference type="InterPro" id="IPR029045">
    <property type="entry name" value="ClpP/crotonase-like_dom_sf"/>
</dbReference>
<comment type="similarity">
    <text evidence="1">Belongs to the peptidase S49 family.</text>
</comment>
<comment type="caution">
    <text evidence="7">The sequence shown here is derived from an EMBL/GenBank/DDBJ whole genome shotgun (WGS) entry which is preliminary data.</text>
</comment>
<reference evidence="7" key="1">
    <citation type="journal article" date="2017" name="Appl. Environ. Microbiol.">
        <title>Molecular characterization of an Endozoicomonas-like organism causing infection in king scallop Pecten maximus L.</title>
        <authorList>
            <person name="Cano I."/>
            <person name="van Aerle R."/>
            <person name="Ross S."/>
            <person name="Verner-Jeffreys D.W."/>
            <person name="Paley R.K."/>
            <person name="Rimmer G."/>
            <person name="Ryder D."/>
            <person name="Hooper P."/>
            <person name="Stone D."/>
            <person name="Feist S.W."/>
        </authorList>
    </citation>
    <scope>NUCLEOTIDE SEQUENCE</scope>
</reference>
<feature type="domain" description="Peptidase S49" evidence="6">
    <location>
        <begin position="143"/>
        <end position="282"/>
    </location>
</feature>
<evidence type="ECO:0000259" key="6">
    <source>
        <dbReference type="Pfam" id="PF01343"/>
    </source>
</evidence>
<evidence type="ECO:0000313" key="7">
    <source>
        <dbReference type="EMBL" id="PJE79532.1"/>
    </source>
</evidence>
<dbReference type="EC" id="3.4.21.-" evidence="7"/>
<dbReference type="PANTHER" id="PTHR42987:SF8">
    <property type="entry name" value="PROTEINASE"/>
    <property type="match status" value="1"/>
</dbReference>